<name>W0RI88_9BACT</name>
<dbReference type="STRING" id="861299.J421_2600"/>
<protein>
    <recommendedName>
        <fullName evidence="5">Phage shock protein B</fullName>
    </recommendedName>
</protein>
<evidence type="ECO:0000256" key="1">
    <source>
        <dbReference type="SAM" id="MobiDB-lite"/>
    </source>
</evidence>
<organism evidence="3 4">
    <name type="scientific">Gemmatirosa kalamazoonensis</name>
    <dbReference type="NCBI Taxonomy" id="861299"/>
    <lineage>
        <taxon>Bacteria</taxon>
        <taxon>Pseudomonadati</taxon>
        <taxon>Gemmatimonadota</taxon>
        <taxon>Gemmatimonadia</taxon>
        <taxon>Gemmatimonadales</taxon>
        <taxon>Gemmatimonadaceae</taxon>
        <taxon>Gemmatirosa</taxon>
    </lineage>
</organism>
<evidence type="ECO:0000313" key="3">
    <source>
        <dbReference type="EMBL" id="AHG90137.1"/>
    </source>
</evidence>
<dbReference type="EMBL" id="CP007128">
    <property type="protein sequence ID" value="AHG90137.1"/>
    <property type="molecule type" value="Genomic_DNA"/>
</dbReference>
<feature type="region of interest" description="Disordered" evidence="1">
    <location>
        <begin position="80"/>
        <end position="101"/>
    </location>
</feature>
<gene>
    <name evidence="3" type="ORF">J421_2600</name>
</gene>
<evidence type="ECO:0008006" key="5">
    <source>
        <dbReference type="Google" id="ProtNLM"/>
    </source>
</evidence>
<dbReference type="HOGENOM" id="CLU_2287478_0_0_0"/>
<keyword evidence="2" id="KW-1133">Transmembrane helix</keyword>
<keyword evidence="2" id="KW-0812">Transmembrane</keyword>
<accession>W0RI88</accession>
<dbReference type="AlphaFoldDB" id="W0RI88"/>
<reference evidence="3 4" key="1">
    <citation type="journal article" date="2014" name="Genome Announc.">
        <title>Genome Sequence and Methylome of Soil Bacterium Gemmatirosa kalamazoonensis KBS708T, a Member of the Rarely Cultivated Gemmatimonadetes Phylum.</title>
        <authorList>
            <person name="Debruyn J.M."/>
            <person name="Radosevich M."/>
            <person name="Wommack K.E."/>
            <person name="Polson S.W."/>
            <person name="Hauser L.J."/>
            <person name="Fawaz M.N."/>
            <person name="Korlach J."/>
            <person name="Tsai Y.C."/>
        </authorList>
    </citation>
    <scope>NUCLEOTIDE SEQUENCE [LARGE SCALE GENOMIC DNA]</scope>
    <source>
        <strain evidence="3 4">KBS708</strain>
    </source>
</reference>
<feature type="transmembrane region" description="Helical" evidence="2">
    <location>
        <begin position="6"/>
        <end position="25"/>
    </location>
</feature>
<sequence>MIYPFLIPIVGIIAATVMVIGIPLARAYARRIESAPSGVPPELSARLAQMQQAIDAIAVEVERISEGQRFTTKLLAERTSAEVAPGGAPWAESAQREERPR</sequence>
<evidence type="ECO:0000256" key="2">
    <source>
        <dbReference type="SAM" id="Phobius"/>
    </source>
</evidence>
<dbReference type="InParanoid" id="W0RI88"/>
<proteinExistence type="predicted"/>
<dbReference type="KEGG" id="gba:J421_2600"/>
<evidence type="ECO:0000313" key="4">
    <source>
        <dbReference type="Proteomes" id="UP000019151"/>
    </source>
</evidence>
<dbReference type="Proteomes" id="UP000019151">
    <property type="component" value="Chromosome"/>
</dbReference>
<dbReference type="OrthoDB" id="9924210at2"/>
<keyword evidence="4" id="KW-1185">Reference proteome</keyword>
<keyword evidence="2" id="KW-0472">Membrane</keyword>
<dbReference type="RefSeq" id="WP_025411610.1">
    <property type="nucleotide sequence ID" value="NZ_CP007128.1"/>
</dbReference>